<proteinExistence type="predicted"/>
<gene>
    <name evidence="2" type="ORF">CQY20_16830</name>
    <name evidence="1" type="ORF">MAGR_64060</name>
</gene>
<evidence type="ECO:0000313" key="1">
    <source>
        <dbReference type="EMBL" id="GFG54965.1"/>
    </source>
</evidence>
<evidence type="ECO:0000313" key="2">
    <source>
        <dbReference type="EMBL" id="PEG37231.1"/>
    </source>
</evidence>
<dbReference type="EMBL" id="PDCP01000028">
    <property type="protein sequence ID" value="PEG37231.1"/>
    <property type="molecule type" value="Genomic_DNA"/>
</dbReference>
<dbReference type="Pfam" id="PF23721">
    <property type="entry name" value="DUF7162"/>
    <property type="match status" value="1"/>
</dbReference>
<sequence>MGGHTEVDLDALRAVADRVTEAADAIAGMQWHALPADDLRGSATGRVAAPDLIAAKLADVVDNMRGWAVAARMSADAFERADTRSADRFPLR</sequence>
<dbReference type="Proteomes" id="UP000465302">
    <property type="component" value="Unassembled WGS sequence"/>
</dbReference>
<dbReference type="InterPro" id="IPR055586">
    <property type="entry name" value="DUF7162"/>
</dbReference>
<accession>A0A2A7N122</accession>
<organism evidence="2 3">
    <name type="scientific">Mycolicibacterium agri</name>
    <name type="common">Mycobacterium agri</name>
    <dbReference type="NCBI Taxonomy" id="36811"/>
    <lineage>
        <taxon>Bacteria</taxon>
        <taxon>Bacillati</taxon>
        <taxon>Actinomycetota</taxon>
        <taxon>Actinomycetes</taxon>
        <taxon>Mycobacteriales</taxon>
        <taxon>Mycobacteriaceae</taxon>
        <taxon>Mycolicibacterium</taxon>
    </lineage>
</organism>
<reference evidence="1" key="3">
    <citation type="submission" date="2020-02" db="EMBL/GenBank/DDBJ databases">
        <authorList>
            <person name="Matsumoto Y."/>
            <person name="Motooka D."/>
            <person name="Nakamura S."/>
        </authorList>
    </citation>
    <scope>NUCLEOTIDE SEQUENCE</scope>
    <source>
        <strain evidence="1">JCM 6377</strain>
    </source>
</reference>
<dbReference type="Proteomes" id="UP000220914">
    <property type="component" value="Unassembled WGS sequence"/>
</dbReference>
<evidence type="ECO:0000313" key="4">
    <source>
        <dbReference type="Proteomes" id="UP000465302"/>
    </source>
</evidence>
<keyword evidence="3" id="KW-1185">Reference proteome</keyword>
<reference evidence="1 4" key="2">
    <citation type="journal article" date="2019" name="Emerg. Microbes Infect.">
        <title>Comprehensive subspecies identification of 175 nontuberculous mycobacteria species based on 7547 genomic profiles.</title>
        <authorList>
            <person name="Matsumoto Y."/>
            <person name="Kinjo T."/>
            <person name="Motooka D."/>
            <person name="Nabeya D."/>
            <person name="Jung N."/>
            <person name="Uechi K."/>
            <person name="Horii T."/>
            <person name="Iida T."/>
            <person name="Fujita J."/>
            <person name="Nakamura S."/>
        </authorList>
    </citation>
    <scope>NUCLEOTIDE SEQUENCE [LARGE SCALE GENOMIC DNA]</scope>
    <source>
        <strain evidence="1 4">JCM 6377</strain>
    </source>
</reference>
<dbReference type="RefSeq" id="WP_097941210.1">
    <property type="nucleotide sequence ID" value="NZ_BLKS01000003.1"/>
</dbReference>
<evidence type="ECO:0008006" key="5">
    <source>
        <dbReference type="Google" id="ProtNLM"/>
    </source>
</evidence>
<reference evidence="2 3" key="1">
    <citation type="submission" date="2017-10" db="EMBL/GenBank/DDBJ databases">
        <title>The new phylogeny of genus Mycobacterium.</title>
        <authorList>
            <person name="Tortoli E."/>
            <person name="Trovato A."/>
            <person name="Cirillo D.M."/>
        </authorList>
    </citation>
    <scope>NUCLEOTIDE SEQUENCE [LARGE SCALE GENOMIC DNA]</scope>
    <source>
        <strain evidence="2 3">CCUG37673</strain>
    </source>
</reference>
<name>A0A2A7N122_MYCAG</name>
<protein>
    <recommendedName>
        <fullName evidence="5">ESX-1 secretion-associated protein</fullName>
    </recommendedName>
</protein>
<evidence type="ECO:0000313" key="3">
    <source>
        <dbReference type="Proteomes" id="UP000220914"/>
    </source>
</evidence>
<dbReference type="OrthoDB" id="4731851at2"/>
<dbReference type="AlphaFoldDB" id="A0A2A7N122"/>
<comment type="caution">
    <text evidence="2">The sequence shown here is derived from an EMBL/GenBank/DDBJ whole genome shotgun (WGS) entry which is preliminary data.</text>
</comment>
<dbReference type="EMBL" id="BLKS01000003">
    <property type="protein sequence ID" value="GFG54965.1"/>
    <property type="molecule type" value="Genomic_DNA"/>
</dbReference>